<name>A0A7X3SQV3_9HYPH</name>
<evidence type="ECO:0000313" key="13">
    <source>
        <dbReference type="Proteomes" id="UP000436483"/>
    </source>
</evidence>
<comment type="caution">
    <text evidence="12">The sequence shown here is derived from an EMBL/GenBank/DDBJ whole genome shotgun (WGS) entry which is preliminary data.</text>
</comment>
<gene>
    <name evidence="12" type="ORF">GR328_20245</name>
</gene>
<dbReference type="Pfam" id="PF00975">
    <property type="entry name" value="Thioesterase"/>
    <property type="match status" value="1"/>
</dbReference>
<dbReference type="Pfam" id="PF00550">
    <property type="entry name" value="PP-binding"/>
    <property type="match status" value="1"/>
</dbReference>
<dbReference type="InterPro" id="IPR029058">
    <property type="entry name" value="AB_hydrolase_fold"/>
</dbReference>
<dbReference type="InterPro" id="IPR013968">
    <property type="entry name" value="PKS_KR"/>
</dbReference>
<dbReference type="InterPro" id="IPR049900">
    <property type="entry name" value="PKS_mFAS_DH"/>
</dbReference>
<dbReference type="InterPro" id="IPR009081">
    <property type="entry name" value="PP-bd_ACP"/>
</dbReference>
<dbReference type="InterPro" id="IPR049552">
    <property type="entry name" value="PKS_DH_N"/>
</dbReference>
<dbReference type="InterPro" id="IPR020807">
    <property type="entry name" value="PKS_DH"/>
</dbReference>
<dbReference type="Gene3D" id="3.40.50.1820">
    <property type="entry name" value="alpha/beta hydrolase"/>
    <property type="match status" value="1"/>
</dbReference>
<dbReference type="GO" id="GO:0044550">
    <property type="term" value="P:secondary metabolite biosynthetic process"/>
    <property type="evidence" value="ECO:0007669"/>
    <property type="project" value="UniProtKB-ARBA"/>
</dbReference>
<accession>A0A7X3SQV3</accession>
<dbReference type="InterPro" id="IPR016035">
    <property type="entry name" value="Acyl_Trfase/lysoPLipase"/>
</dbReference>
<dbReference type="Pfam" id="PF02801">
    <property type="entry name" value="Ketoacyl-synt_C"/>
    <property type="match status" value="1"/>
</dbReference>
<evidence type="ECO:0000313" key="12">
    <source>
        <dbReference type="EMBL" id="MXQ13745.1"/>
    </source>
</evidence>
<dbReference type="Gene3D" id="3.30.70.250">
    <property type="entry name" value="Malonyl-CoA ACP transacylase, ACP-binding"/>
    <property type="match status" value="1"/>
</dbReference>
<dbReference type="Gene3D" id="3.40.47.10">
    <property type="match status" value="1"/>
</dbReference>
<dbReference type="OrthoDB" id="9778690at2"/>
<evidence type="ECO:0000256" key="4">
    <source>
        <dbReference type="ARBA" id="ARBA00022832"/>
    </source>
</evidence>
<dbReference type="SUPFAM" id="SSF55048">
    <property type="entry name" value="Probable ACP-binding domain of malonyl-CoA ACP transacylase"/>
    <property type="match status" value="1"/>
</dbReference>
<dbReference type="SUPFAM" id="SSF52151">
    <property type="entry name" value="FabD/lysophospholipase-like"/>
    <property type="match status" value="1"/>
</dbReference>
<dbReference type="FunFam" id="1.10.1200.10:FF:000016">
    <property type="entry name" value="Non-ribosomal peptide synthase"/>
    <property type="match status" value="1"/>
</dbReference>
<organism evidence="12 13">
    <name type="scientific">Microvirga makkahensis</name>
    <dbReference type="NCBI Taxonomy" id="1128670"/>
    <lineage>
        <taxon>Bacteria</taxon>
        <taxon>Pseudomonadati</taxon>
        <taxon>Pseudomonadota</taxon>
        <taxon>Alphaproteobacteria</taxon>
        <taxon>Hyphomicrobiales</taxon>
        <taxon>Methylobacteriaceae</taxon>
        <taxon>Microvirga</taxon>
    </lineage>
</organism>
<dbReference type="InterPro" id="IPR001031">
    <property type="entry name" value="Thioesterase"/>
</dbReference>
<dbReference type="CDD" id="cd00833">
    <property type="entry name" value="PKS"/>
    <property type="match status" value="1"/>
</dbReference>
<dbReference type="Pfam" id="PF14765">
    <property type="entry name" value="PS-DH"/>
    <property type="match status" value="1"/>
</dbReference>
<dbReference type="SMART" id="SM00827">
    <property type="entry name" value="PKS_AT"/>
    <property type="match status" value="1"/>
</dbReference>
<dbReference type="InterPro" id="IPR036291">
    <property type="entry name" value="NAD(P)-bd_dom_sf"/>
</dbReference>
<reference evidence="12 13" key="2">
    <citation type="submission" date="2020-01" db="EMBL/GenBank/DDBJ databases">
        <title>Microvirga sp. nov., an arsenate reduction bacterium isolated from Tibet hotspring sediments.</title>
        <authorList>
            <person name="Xian W.-D."/>
            <person name="Li W.-J."/>
        </authorList>
    </citation>
    <scope>NUCLEOTIDE SEQUENCE [LARGE SCALE GENOMIC DNA]</scope>
    <source>
        <strain evidence="12 13">KCTC 23863</strain>
    </source>
</reference>
<keyword evidence="1" id="KW-0596">Phosphopantetheine</keyword>
<reference evidence="12 13" key="1">
    <citation type="submission" date="2019-12" db="EMBL/GenBank/DDBJ databases">
        <authorList>
            <person name="Yuan C.-G."/>
        </authorList>
    </citation>
    <scope>NUCLEOTIDE SEQUENCE [LARGE SCALE GENOMIC DNA]</scope>
    <source>
        <strain evidence="12 13">KCTC 23863</strain>
    </source>
</reference>
<dbReference type="Gene3D" id="1.10.1200.10">
    <property type="entry name" value="ACP-like"/>
    <property type="match status" value="1"/>
</dbReference>
<dbReference type="InterPro" id="IPR020841">
    <property type="entry name" value="PKS_Beta-ketoAc_synthase_dom"/>
</dbReference>
<dbReference type="EMBL" id="WURB01000020">
    <property type="protein sequence ID" value="MXQ13745.1"/>
    <property type="molecule type" value="Genomic_DNA"/>
</dbReference>
<evidence type="ECO:0000256" key="1">
    <source>
        <dbReference type="ARBA" id="ARBA00022450"/>
    </source>
</evidence>
<dbReference type="InterPro" id="IPR014030">
    <property type="entry name" value="Ketoacyl_synth_N"/>
</dbReference>
<dbReference type="Pfam" id="PF21394">
    <property type="entry name" value="Beta-ketacyl_N"/>
    <property type="match status" value="1"/>
</dbReference>
<dbReference type="Gene3D" id="3.40.50.720">
    <property type="entry name" value="NAD(P)-binding Rossmann-like Domain"/>
    <property type="match status" value="1"/>
</dbReference>
<dbReference type="InterPro" id="IPR036736">
    <property type="entry name" value="ACP-like_sf"/>
</dbReference>
<dbReference type="Pfam" id="PF00109">
    <property type="entry name" value="ketoacyl-synt"/>
    <property type="match status" value="1"/>
</dbReference>
<feature type="domain" description="PKS/mFAS DH" evidence="11">
    <location>
        <begin position="1398"/>
        <end position="1686"/>
    </location>
</feature>
<dbReference type="PANTHER" id="PTHR43775:SF51">
    <property type="entry name" value="INACTIVE PHENOLPHTHIOCEROL SYNTHESIS POLYKETIDE SYNTHASE TYPE I PKS1-RELATED"/>
    <property type="match status" value="1"/>
</dbReference>
<keyword evidence="4" id="KW-0276">Fatty acid metabolism</keyword>
<keyword evidence="6" id="KW-0511">Multifunctional enzyme</keyword>
<dbReference type="Gene3D" id="3.30.70.3290">
    <property type="match status" value="1"/>
</dbReference>
<evidence type="ECO:0000256" key="7">
    <source>
        <dbReference type="PROSITE-ProRule" id="PRU01363"/>
    </source>
</evidence>
<evidence type="ECO:0000259" key="9">
    <source>
        <dbReference type="PROSITE" id="PS50075"/>
    </source>
</evidence>
<feature type="active site" description="Proton acceptor; for dehydratase activity" evidence="7">
    <location>
        <position position="1429"/>
    </location>
</feature>
<dbReference type="InterPro" id="IPR020806">
    <property type="entry name" value="PKS_PP-bd"/>
</dbReference>
<evidence type="ECO:0000259" key="11">
    <source>
        <dbReference type="PROSITE" id="PS52019"/>
    </source>
</evidence>
<dbReference type="GO" id="GO:0004312">
    <property type="term" value="F:fatty acid synthase activity"/>
    <property type="evidence" value="ECO:0007669"/>
    <property type="project" value="TreeGrafter"/>
</dbReference>
<dbReference type="InterPro" id="IPR014031">
    <property type="entry name" value="Ketoacyl_synth_C"/>
</dbReference>
<dbReference type="Pfam" id="PF08659">
    <property type="entry name" value="KR"/>
    <property type="match status" value="1"/>
</dbReference>
<dbReference type="InterPro" id="IPR042104">
    <property type="entry name" value="PKS_dehydratase_sf"/>
</dbReference>
<dbReference type="InterPro" id="IPR016036">
    <property type="entry name" value="Malonyl_transacylase_ACP-bd"/>
</dbReference>
<dbReference type="InterPro" id="IPR049551">
    <property type="entry name" value="PKS_DH_C"/>
</dbReference>
<feature type="region of interest" description="Disordered" evidence="8">
    <location>
        <begin position="2179"/>
        <end position="2220"/>
    </location>
</feature>
<dbReference type="PROSITE" id="PS52019">
    <property type="entry name" value="PKS_MFAS_DH"/>
    <property type="match status" value="1"/>
</dbReference>
<evidence type="ECO:0000256" key="3">
    <source>
        <dbReference type="ARBA" id="ARBA00022679"/>
    </source>
</evidence>
<keyword evidence="2" id="KW-0597">Phosphoprotein</keyword>
<dbReference type="SUPFAM" id="SSF51735">
    <property type="entry name" value="NAD(P)-binding Rossmann-fold domains"/>
    <property type="match status" value="2"/>
</dbReference>
<evidence type="ECO:0000259" key="10">
    <source>
        <dbReference type="PROSITE" id="PS52004"/>
    </source>
</evidence>
<dbReference type="InterPro" id="IPR020802">
    <property type="entry name" value="TesA-like"/>
</dbReference>
<dbReference type="Proteomes" id="UP000436483">
    <property type="component" value="Unassembled WGS sequence"/>
</dbReference>
<dbReference type="SUPFAM" id="SSF53474">
    <property type="entry name" value="alpha/beta-Hydrolases"/>
    <property type="match status" value="1"/>
</dbReference>
<dbReference type="InterPro" id="IPR050091">
    <property type="entry name" value="PKS_NRPS_Biosynth_Enz"/>
</dbReference>
<dbReference type="Gene3D" id="3.10.129.110">
    <property type="entry name" value="Polyketide synthase dehydratase"/>
    <property type="match status" value="1"/>
</dbReference>
<dbReference type="SMART" id="SM00825">
    <property type="entry name" value="PKS_KS"/>
    <property type="match status" value="1"/>
</dbReference>
<dbReference type="Pfam" id="PF21089">
    <property type="entry name" value="PKS_DH_N"/>
    <property type="match status" value="1"/>
</dbReference>
<protein>
    <submittedName>
        <fullName evidence="12">SDR family NAD(P)-dependent oxidoreductase</fullName>
    </submittedName>
</protein>
<feature type="region of interest" description="C-terminal hotdog fold" evidence="7">
    <location>
        <begin position="1538"/>
        <end position="1686"/>
    </location>
</feature>
<feature type="domain" description="Carrier" evidence="9">
    <location>
        <begin position="1787"/>
        <end position="1862"/>
    </location>
</feature>
<dbReference type="GO" id="GO:0031177">
    <property type="term" value="F:phosphopantetheine binding"/>
    <property type="evidence" value="ECO:0007669"/>
    <property type="project" value="InterPro"/>
</dbReference>
<evidence type="ECO:0000256" key="6">
    <source>
        <dbReference type="ARBA" id="ARBA00023268"/>
    </source>
</evidence>
<feature type="compositionally biased region" description="Basic and acidic residues" evidence="8">
    <location>
        <begin position="2208"/>
        <end position="2220"/>
    </location>
</feature>
<dbReference type="RefSeq" id="WP_160887025.1">
    <property type="nucleotide sequence ID" value="NZ_WURB01000020.1"/>
</dbReference>
<evidence type="ECO:0000256" key="2">
    <source>
        <dbReference type="ARBA" id="ARBA00022553"/>
    </source>
</evidence>
<dbReference type="InterPro" id="IPR001227">
    <property type="entry name" value="Ac_transferase_dom_sf"/>
</dbReference>
<dbReference type="Pfam" id="PF22621">
    <property type="entry name" value="CurL-like_PKS_C"/>
    <property type="match status" value="1"/>
</dbReference>
<dbReference type="Pfam" id="PF00698">
    <property type="entry name" value="Acyl_transf_1"/>
    <property type="match status" value="1"/>
</dbReference>
<evidence type="ECO:0000256" key="8">
    <source>
        <dbReference type="SAM" id="MobiDB-lite"/>
    </source>
</evidence>
<dbReference type="PANTHER" id="PTHR43775">
    <property type="entry name" value="FATTY ACID SYNTHASE"/>
    <property type="match status" value="1"/>
</dbReference>
<keyword evidence="5" id="KW-0443">Lipid metabolism</keyword>
<dbReference type="Gene3D" id="3.40.366.10">
    <property type="entry name" value="Malonyl-Coenzyme A Acyl Carrier Protein, domain 2"/>
    <property type="match status" value="1"/>
</dbReference>
<proteinExistence type="predicted"/>
<feature type="region of interest" description="N-terminal hotdog fold" evidence="7">
    <location>
        <begin position="1398"/>
        <end position="1523"/>
    </location>
</feature>
<dbReference type="PROSITE" id="PS50075">
    <property type="entry name" value="CARRIER"/>
    <property type="match status" value="1"/>
</dbReference>
<keyword evidence="13" id="KW-1185">Reference proteome</keyword>
<keyword evidence="3" id="KW-0808">Transferase</keyword>
<evidence type="ECO:0000256" key="5">
    <source>
        <dbReference type="ARBA" id="ARBA00023098"/>
    </source>
</evidence>
<dbReference type="InterPro" id="IPR049490">
    <property type="entry name" value="C883_1060-like_KR_N"/>
</dbReference>
<dbReference type="SMART" id="SM00824">
    <property type="entry name" value="PKS_TE"/>
    <property type="match status" value="1"/>
</dbReference>
<dbReference type="InterPro" id="IPR057326">
    <property type="entry name" value="KR_dom"/>
</dbReference>
<dbReference type="InterPro" id="IPR016039">
    <property type="entry name" value="Thiolase-like"/>
</dbReference>
<dbReference type="SUPFAM" id="SSF47336">
    <property type="entry name" value="ACP-like"/>
    <property type="match status" value="1"/>
</dbReference>
<dbReference type="FunFam" id="3.40.47.10:FF:000042">
    <property type="entry name" value="Polyketide synthase Pks13"/>
    <property type="match status" value="1"/>
</dbReference>
<dbReference type="InterPro" id="IPR014043">
    <property type="entry name" value="Acyl_transferase_dom"/>
</dbReference>
<dbReference type="GO" id="GO:0006633">
    <property type="term" value="P:fatty acid biosynthetic process"/>
    <property type="evidence" value="ECO:0007669"/>
    <property type="project" value="TreeGrafter"/>
</dbReference>
<feature type="domain" description="Ketosynthase family 3 (KS3)" evidence="10">
    <location>
        <begin position="5"/>
        <end position="434"/>
    </location>
</feature>
<dbReference type="SMART" id="SM00822">
    <property type="entry name" value="PKS_KR"/>
    <property type="match status" value="1"/>
</dbReference>
<dbReference type="PROSITE" id="PS52004">
    <property type="entry name" value="KS3_2"/>
    <property type="match status" value="1"/>
</dbReference>
<dbReference type="SMART" id="SM00823">
    <property type="entry name" value="PKS_PP"/>
    <property type="match status" value="1"/>
</dbReference>
<feature type="active site" description="Proton donor; for dehydratase activity" evidence="7">
    <location>
        <position position="1601"/>
    </location>
</feature>
<dbReference type="SUPFAM" id="SSF53901">
    <property type="entry name" value="Thiolase-like"/>
    <property type="match status" value="1"/>
</dbReference>
<sequence>MSGLGSDIAIVGIGLRVPGALSPALFWNNLRQGRESVRQLTEGELLKAGVSRETFLHPNYVRAAAMLDRMEMFDAEFFGFSPKEAAIMDPQHRHFLETCWEAFEDAGHPPEAFKGSVGMFAGCGMGGYFAFNLLSNPDLVRNVGTFLLRHTGNDKDFLTTRASYLFNLRGPSVNVQTACSTSLVATHLACQHLLSGECDMALAGGVTIEIPHGRGYHYENGEILSPDGHCRAFDHRSAGTVFGSGAAVVVLRRLQEAVADGDRIYAVIKGTAVNNDGSSKVGYLAPSVDGQAACISEALAVAGVEPDSIRYVECHGTGTFMGDPIEVAALTQAFRSGTADVGYCGIGSVKSNIGHLDTAAGVAGLVKAALALYHREIPPTINFEKSNPHIDFATSPFYVQDRLQSWDASPGSPRRAGVNSLGVGGTNAFAVLEEYAGSSLGSGRRPWRLLAVSARSRAALDANAARLAQHLRDHPEIDLGDVSWTLQVGRRSFQERRVLAVRDRAEAISLLEAQDSRRVFTHTASQETQSVAFMFPGGGSQYPRMAADLYRSEPAFAQHIDHGLRLLQERYGLDLRPLLLCESHQLDEIRMALEAPSLQLPAVFIVEYALAQILMARGVKPQALLGHSVGENTAACVAGSMSFEDCLGLVVLRGRLMDRVSGGMIAVPVSAAELQPHLDALGLDLAAVNAPNLCVASGPAADIAALEKRLGEAGIEAQRVKIEIAAHSRLLEPILDEFGAYLRSIRLTPPSIRWVSNRTGTWITDEEAIDPQYWVDHLRGTVRFADCLATLAAEPGRVFLEVGPGKTLSSLAKIQPAVKAGQAVIPTMRHADEQVPDDGFLLTALGRLWACGGSLDSERLFSGERRRRIGLPTYAFQGQRYFFEPGAGAQQGKGSESLLADREADESRWYWAPGWKMREAEDATEESLSWLVFLDDSGIGARLVERLRRRGDRVVTVRAGDSYQRLSDDAYVIAPEHGRADYDALVHDLTRSGRAPDRVAHLFLLSRTDSFRPGSSLFHRDQEQGFYSLLFFAQAWASEDSKRGLHIVTVTAGMQSVGDSDPVARPEQATVLGPVRVIPREFPDITVSCVDVDPAAFKRKRAVLRDLVEGLSLAKPVSVRAGHQAEEEAALSLLEAELRAPASNDIVAHRSLGRYLQTIRRTAVADGGEIPLRQRGVVIITGGLGGIGLTIAKELAAEREARIVLVSRTAVPDRAQWPDLARKLAACHQLLRTIAEIEAIEKLGAEVTLLQADVTNIESMRAVAQTVRQRYGAINGLVHAAGVIHDASLATKDQADIEEVLAPKVYGTLVLDEVLRDDDLDMFVVFSSTSTVTAPPGQVDYVAANAFLNAFAQARSLKGHGRTIAINWGVWSDVGMAARSAARLLRDDRAAEAQLAEHPFFDRLSVDAKGVATLEVRWSASEHWFLAEHRTAQGDALLPGAGYLELSAAALREIGIAQPFEIQDLLFLRPLAVDDAGRHVRVRLTPTPEGYGFDVAVAVDLDSNLAAGAELRTGWRRVAQAELILGEQPQLPSLDLVALEAAMPRRLPSVTKQQNHLRFGPRWDVVERVVAGEERALAYLRLADAFASDLEDFSLHPALVDLATGYAMDLIQGYTGDSLWVPVSYHKIRVQGRLPAEICSVVTVRGGSTQESGFAQFDVTITDRQGNVLIAAEKFTIKRLDAALDIGHGSSADAADVEEGQAASSDRRPSAAELAFQHNLSQGIKPNEGRRSFTRALGGYQGAQLYVSSMDLRALVTQAGAAAGLQNTTSAAEPSFARPELGSNYVAPRDEIETTLTELWRDLLGVSQVGILDNFFDLGGHSLIAVRLFAKVKRVFAVEFPISVLFEAPTIEACAALIRSARPAGDKEGDRASTGSARPRYRHLVPMHAGEGGSGRPFFLVAGMFGNVLNLRHLAHQIGVDRPFYGVQARGVYGNDAPHETFEDMAREYLEEIRLVQPQGPYTLGGFSGGGIAALEMARQLQEEGEKVDLLVMLDTPLPRSETLTWKDKIVMHLQRMRRAGPRHVLDIVQGRRAWRRRLIQEQNALGSVAQGGLHSAAIGAAFHRALERYEVRPYDGTITLFRPKLQPVHVFGPHRQINADRRFIYEDNGWTPYCRRIVVFEVPGDHDSMVLEPNVRVLATKMREAINGADKMASRTRQAVGITDAKMQQAADPIVVRSFPRQSYGASRPRRPEALKGHAMPPGATAPKERPAEAEGQRQ</sequence>
<dbReference type="SMART" id="SM00826">
    <property type="entry name" value="PKS_DH"/>
    <property type="match status" value="1"/>
</dbReference>